<dbReference type="EMBL" id="VFRA01000001">
    <property type="protein sequence ID" value="TQO20025.1"/>
    <property type="molecule type" value="Genomic_DNA"/>
</dbReference>
<accession>A0A8H2K4J2</accession>
<keyword evidence="2" id="KW-1185">Reference proteome</keyword>
<dbReference type="InterPro" id="IPR036689">
    <property type="entry name" value="ESAT-6-like_sf"/>
</dbReference>
<dbReference type="OrthoDB" id="5124653at2"/>
<gene>
    <name evidence="1" type="ORF">FB472_1631</name>
</gene>
<dbReference type="AlphaFoldDB" id="A0A8H2K4J2"/>
<evidence type="ECO:0000313" key="1">
    <source>
        <dbReference type="EMBL" id="TQO20025.1"/>
    </source>
</evidence>
<name>A0A8H2K4J2_9MICO</name>
<organism evidence="1 2">
    <name type="scientific">Rhodoglobus vestalii</name>
    <dbReference type="NCBI Taxonomy" id="193384"/>
    <lineage>
        <taxon>Bacteria</taxon>
        <taxon>Bacillati</taxon>
        <taxon>Actinomycetota</taxon>
        <taxon>Actinomycetes</taxon>
        <taxon>Micrococcales</taxon>
        <taxon>Microbacteriaceae</taxon>
        <taxon>Rhodoglobus</taxon>
    </lineage>
</organism>
<dbReference type="SUPFAM" id="SSF140453">
    <property type="entry name" value="EsxAB dimer-like"/>
    <property type="match status" value="1"/>
</dbReference>
<reference evidence="1 2" key="1">
    <citation type="submission" date="2019-06" db="EMBL/GenBank/DDBJ databases">
        <title>Sequencing the genomes of 1000 actinobacteria strains.</title>
        <authorList>
            <person name="Klenk H.-P."/>
        </authorList>
    </citation>
    <scope>NUCLEOTIDE SEQUENCE [LARGE SCALE GENOMIC DNA]</scope>
    <source>
        <strain evidence="1 2">DSM 21947</strain>
    </source>
</reference>
<dbReference type="RefSeq" id="WP_141990435.1">
    <property type="nucleotide sequence ID" value="NZ_VFRA01000001.1"/>
</dbReference>
<sequence length="86" mass="9764">MITSLDATAQLALQFQAQQLRIIGERLSYVRALLPLESIDWRGPAQQRFEEGVLEIHRDLARTRALIERIESRTMNAASQMSARVG</sequence>
<dbReference type="Proteomes" id="UP000316560">
    <property type="component" value="Unassembled WGS sequence"/>
</dbReference>
<evidence type="ECO:0000313" key="2">
    <source>
        <dbReference type="Proteomes" id="UP000316560"/>
    </source>
</evidence>
<protein>
    <submittedName>
        <fullName evidence="1">Uncharacterized protein</fullName>
    </submittedName>
</protein>
<proteinExistence type="predicted"/>
<comment type="caution">
    <text evidence="1">The sequence shown here is derived from an EMBL/GenBank/DDBJ whole genome shotgun (WGS) entry which is preliminary data.</text>
</comment>